<name>A0A165IUM2_XYLHT</name>
<keyword evidence="1" id="KW-0175">Coiled coil</keyword>
<accession>A0A165IUM2</accession>
<organism evidence="4 5">
    <name type="scientific">Xylona heveae (strain CBS 132557 / TC161)</name>
    <dbReference type="NCBI Taxonomy" id="1328760"/>
    <lineage>
        <taxon>Eukaryota</taxon>
        <taxon>Fungi</taxon>
        <taxon>Dikarya</taxon>
        <taxon>Ascomycota</taxon>
        <taxon>Pezizomycotina</taxon>
        <taxon>Xylonomycetes</taxon>
        <taxon>Xylonales</taxon>
        <taxon>Xylonaceae</taxon>
        <taxon>Xylona</taxon>
    </lineage>
</organism>
<feature type="compositionally biased region" description="Basic and acidic residues" evidence="2">
    <location>
        <begin position="369"/>
        <end position="386"/>
    </location>
</feature>
<proteinExistence type="predicted"/>
<keyword evidence="5" id="KW-1185">Reference proteome</keyword>
<evidence type="ECO:0000313" key="4">
    <source>
        <dbReference type="EMBL" id="KZF25412.1"/>
    </source>
</evidence>
<feature type="region of interest" description="Disordered" evidence="2">
    <location>
        <begin position="369"/>
        <end position="424"/>
    </location>
</feature>
<dbReference type="Pfam" id="PF20411">
    <property type="entry name" value="DUF6697"/>
    <property type="match status" value="1"/>
</dbReference>
<dbReference type="InterPro" id="IPR046520">
    <property type="entry name" value="DUF6697"/>
</dbReference>
<feature type="compositionally biased region" description="Acidic residues" evidence="2">
    <location>
        <begin position="402"/>
        <end position="414"/>
    </location>
</feature>
<gene>
    <name evidence="4" type="ORF">L228DRAFT_76104</name>
</gene>
<feature type="coiled-coil region" evidence="1">
    <location>
        <begin position="154"/>
        <end position="207"/>
    </location>
</feature>
<dbReference type="EMBL" id="KV407455">
    <property type="protein sequence ID" value="KZF25412.1"/>
    <property type="molecule type" value="Genomic_DNA"/>
</dbReference>
<dbReference type="AlphaFoldDB" id="A0A165IUM2"/>
<reference evidence="4 5" key="1">
    <citation type="journal article" date="2016" name="Fungal Biol.">
        <title>The genome of Xylona heveae provides a window into fungal endophytism.</title>
        <authorList>
            <person name="Gazis R."/>
            <person name="Kuo A."/>
            <person name="Riley R."/>
            <person name="LaButti K."/>
            <person name="Lipzen A."/>
            <person name="Lin J."/>
            <person name="Amirebrahimi M."/>
            <person name="Hesse C.N."/>
            <person name="Spatafora J.W."/>
            <person name="Henrissat B."/>
            <person name="Hainaut M."/>
            <person name="Grigoriev I.V."/>
            <person name="Hibbett D.S."/>
        </authorList>
    </citation>
    <scope>NUCLEOTIDE SEQUENCE [LARGE SCALE GENOMIC DNA]</scope>
    <source>
        <strain evidence="4 5">TC161</strain>
    </source>
</reference>
<evidence type="ECO:0000256" key="2">
    <source>
        <dbReference type="SAM" id="MobiDB-lite"/>
    </source>
</evidence>
<feature type="domain" description="DUF6697" evidence="3">
    <location>
        <begin position="472"/>
        <end position="676"/>
    </location>
</feature>
<evidence type="ECO:0000259" key="3">
    <source>
        <dbReference type="Pfam" id="PF20411"/>
    </source>
</evidence>
<evidence type="ECO:0000313" key="5">
    <source>
        <dbReference type="Proteomes" id="UP000076632"/>
    </source>
</evidence>
<dbReference type="GeneID" id="28901973"/>
<sequence>MSVWQGRTRSYGFPPSYGIHRQFGPFEIVIPERHHSPSEYVAFDEFDQPIVQDEGRLTPINFQFEFEQVIPSVEATKESDEPFKSEGLVSVKNEKSIEPEVLNSVEIPTSFEPLQHNESAVCDTDMMDIDEAEAASAGGPHQLQGTLALLKAHQRALLSEVDRTKAEIAELDGEWAKTKLARVKEDLERMDLLHERAKQDLKFKEKKDGLDTEHAKVVSVIAELQNYQGRLEDILLEIGSGKFVSIAGGKLVELPVSEEQGAKQRSELARIQRLLQQISGVAAGPSASGGILTKGYPIAVDRFNINVFWDRRGERFVHLVCSRCHQIHFESVKQFIDHNKVIHRIDVPEVLVLIKYGETVKPEHAVTRLERQVEKRNQPVKSRDSVRTSAPPGGWIGSVIDDSSDEEEEPEETIDASHLHAGGGEIGTQETVLSRDSPSNGPSLPFLKTLPEVDDLSPTAIKGDDFASLELFTRKQLCDFIGGHPAKIYNKIPASKKENQVVDCDEYWVIDPKIHPFVPTKPAQHCAMTVPWAPLVTFDLKKVFAVFLKQDTENLVVYAGHYSLAKKPEKMAHRTADHLVGEPERTYWTSRIKNDKTAAQDYILDAGLCGTHSAVKNMSNTDVLAIMSGVCNSSHFSNLDWLTLLQEEHNRMTFHFSFHYLKCVRFNNTFYEELVHACEG</sequence>
<dbReference type="InParanoid" id="A0A165IUM2"/>
<protein>
    <recommendedName>
        <fullName evidence="3">DUF6697 domain-containing protein</fullName>
    </recommendedName>
</protein>
<evidence type="ECO:0000256" key="1">
    <source>
        <dbReference type="SAM" id="Coils"/>
    </source>
</evidence>
<dbReference type="Proteomes" id="UP000076632">
    <property type="component" value="Unassembled WGS sequence"/>
</dbReference>
<dbReference type="RefSeq" id="XP_018190967.1">
    <property type="nucleotide sequence ID" value="XM_018336836.1"/>
</dbReference>